<sequence length="105" mass="11990">MTLRKFLAILLVCLACAGAASAHGFPWESSPAIRKCVRDRQCWTKGTTAVCGKTWGPRGPITYGFPNRCYYACVNFNQGEKWQIKKWYDAGDRCNQQWTERCSRC</sequence>
<gene>
    <name evidence="2" type="ORF">C2E21_6647</name>
</gene>
<feature type="chain" id="PRO_5015197284" description="Secreted protein" evidence="1">
    <location>
        <begin position="23"/>
        <end position="105"/>
    </location>
</feature>
<dbReference type="Proteomes" id="UP000239899">
    <property type="component" value="Unassembled WGS sequence"/>
</dbReference>
<keyword evidence="3" id="KW-1185">Reference proteome</keyword>
<dbReference type="EMBL" id="LHPG02000013">
    <property type="protein sequence ID" value="PRW44470.1"/>
    <property type="molecule type" value="Genomic_DNA"/>
</dbReference>
<accession>A0A2P6TK62</accession>
<organism evidence="2 3">
    <name type="scientific">Chlorella sorokiniana</name>
    <name type="common">Freshwater green alga</name>
    <dbReference type="NCBI Taxonomy" id="3076"/>
    <lineage>
        <taxon>Eukaryota</taxon>
        <taxon>Viridiplantae</taxon>
        <taxon>Chlorophyta</taxon>
        <taxon>core chlorophytes</taxon>
        <taxon>Trebouxiophyceae</taxon>
        <taxon>Chlorellales</taxon>
        <taxon>Chlorellaceae</taxon>
        <taxon>Chlorella clade</taxon>
        <taxon>Chlorella</taxon>
    </lineage>
</organism>
<evidence type="ECO:0000256" key="1">
    <source>
        <dbReference type="SAM" id="SignalP"/>
    </source>
</evidence>
<evidence type="ECO:0008006" key="4">
    <source>
        <dbReference type="Google" id="ProtNLM"/>
    </source>
</evidence>
<dbReference type="OrthoDB" id="10403052at2759"/>
<evidence type="ECO:0000313" key="2">
    <source>
        <dbReference type="EMBL" id="PRW44470.1"/>
    </source>
</evidence>
<evidence type="ECO:0000313" key="3">
    <source>
        <dbReference type="Proteomes" id="UP000239899"/>
    </source>
</evidence>
<reference evidence="2 3" key="1">
    <citation type="journal article" date="2018" name="Plant J.">
        <title>Genome sequences of Chlorella sorokiniana UTEX 1602 and Micractinium conductrix SAG 241.80: implications to maltose excretion by a green alga.</title>
        <authorList>
            <person name="Arriola M.B."/>
            <person name="Velmurugan N."/>
            <person name="Zhang Y."/>
            <person name="Plunkett M.H."/>
            <person name="Hondzo H."/>
            <person name="Barney B.M."/>
        </authorList>
    </citation>
    <scope>NUCLEOTIDE SEQUENCE [LARGE SCALE GENOMIC DNA]</scope>
    <source>
        <strain evidence="3">UTEX 1602</strain>
    </source>
</reference>
<dbReference type="AlphaFoldDB" id="A0A2P6TK62"/>
<proteinExistence type="predicted"/>
<feature type="signal peptide" evidence="1">
    <location>
        <begin position="1"/>
        <end position="22"/>
    </location>
</feature>
<keyword evidence="1" id="KW-0732">Signal</keyword>
<protein>
    <recommendedName>
        <fullName evidence="4">Secreted protein</fullName>
    </recommendedName>
</protein>
<name>A0A2P6TK62_CHLSO</name>
<comment type="caution">
    <text evidence="2">The sequence shown here is derived from an EMBL/GenBank/DDBJ whole genome shotgun (WGS) entry which is preliminary data.</text>
</comment>